<dbReference type="KEGG" id="panc:E2636_08610"/>
<protein>
    <recommendedName>
        <fullName evidence="3">SAM-dependent methyltransferase</fullName>
    </recommendedName>
</protein>
<accession>A0A4P6ZYM1</accession>
<dbReference type="SUPFAM" id="SSF53335">
    <property type="entry name" value="S-adenosyl-L-methionine-dependent methyltransferases"/>
    <property type="match status" value="1"/>
</dbReference>
<proteinExistence type="predicted"/>
<dbReference type="Gene3D" id="3.40.50.150">
    <property type="entry name" value="Vaccinia Virus protein VP39"/>
    <property type="match status" value="1"/>
</dbReference>
<dbReference type="InterPro" id="IPR007536">
    <property type="entry name" value="16SrRNA_methylTrfase_J"/>
</dbReference>
<reference evidence="1 2" key="1">
    <citation type="submission" date="2019-03" db="EMBL/GenBank/DDBJ databases">
        <title>Complete genome sequence of Paenisporosarcina antarctica CGMCC 1.6503T.</title>
        <authorList>
            <person name="Rong J.-C."/>
            <person name="Chi N.-Y."/>
            <person name="Zhang Q.-F."/>
        </authorList>
    </citation>
    <scope>NUCLEOTIDE SEQUENCE [LARGE SCALE GENOMIC DNA]</scope>
    <source>
        <strain evidence="1 2">CGMCC 1.6503</strain>
    </source>
</reference>
<dbReference type="PANTHER" id="PTHR36112:SF1">
    <property type="entry name" value="RIBOSOMAL RNA SMALL SUBUNIT METHYLTRANSFERASE J"/>
    <property type="match status" value="1"/>
</dbReference>
<dbReference type="Pfam" id="PF04445">
    <property type="entry name" value="SAM_MT"/>
    <property type="match status" value="1"/>
</dbReference>
<dbReference type="AlphaFoldDB" id="A0A4P6ZYM1"/>
<dbReference type="PANTHER" id="PTHR36112">
    <property type="entry name" value="RIBOSOMAL RNA SMALL SUBUNIT METHYLTRANSFERASE J"/>
    <property type="match status" value="1"/>
</dbReference>
<sequence>MKTIVTTAGRRTEYTKQLAQNAATQLGLSYVDRQKRNIIQLQQHFQSDVLVATKSRWECHGLNSSEPFFFHPSSAKFRLKRLARGERDPLLEVCQLQAGDSFLDCTLGFGSDSLVAAFAIGDTGYIKGCEANPVLAFILQEAFHKGRTDYVEFESLMNQIQIISSDALSYLKQLDENSFDVIYMDPMFETLIKESDSIGPLRSLGVRESLSSEWIHEALRVAKKRVVLKAHFRSSWFKEFGFNQIIRPNTKFHYGFIEKAALNN</sequence>
<dbReference type="GO" id="GO:0008990">
    <property type="term" value="F:rRNA (guanine-N2-)-methyltransferase activity"/>
    <property type="evidence" value="ECO:0007669"/>
    <property type="project" value="InterPro"/>
</dbReference>
<dbReference type="OrthoDB" id="1653798at2"/>
<keyword evidence="2" id="KW-1185">Reference proteome</keyword>
<evidence type="ECO:0000313" key="2">
    <source>
        <dbReference type="Proteomes" id="UP000294292"/>
    </source>
</evidence>
<evidence type="ECO:0008006" key="3">
    <source>
        <dbReference type="Google" id="ProtNLM"/>
    </source>
</evidence>
<dbReference type="InterPro" id="IPR029063">
    <property type="entry name" value="SAM-dependent_MTases_sf"/>
</dbReference>
<evidence type="ECO:0000313" key="1">
    <source>
        <dbReference type="EMBL" id="QBP41189.1"/>
    </source>
</evidence>
<dbReference type="Proteomes" id="UP000294292">
    <property type="component" value="Chromosome"/>
</dbReference>
<dbReference type="RefSeq" id="WP_134209840.1">
    <property type="nucleotide sequence ID" value="NZ_CP038015.1"/>
</dbReference>
<gene>
    <name evidence="1" type="ORF">E2636_08610</name>
</gene>
<name>A0A4P6ZYM1_9BACL</name>
<organism evidence="1 2">
    <name type="scientific">Paenisporosarcina antarctica</name>
    <dbReference type="NCBI Taxonomy" id="417367"/>
    <lineage>
        <taxon>Bacteria</taxon>
        <taxon>Bacillati</taxon>
        <taxon>Bacillota</taxon>
        <taxon>Bacilli</taxon>
        <taxon>Bacillales</taxon>
        <taxon>Caryophanaceae</taxon>
        <taxon>Paenisporosarcina</taxon>
    </lineage>
</organism>
<dbReference type="EMBL" id="CP038015">
    <property type="protein sequence ID" value="QBP41189.1"/>
    <property type="molecule type" value="Genomic_DNA"/>
</dbReference>